<comment type="function">
    <text evidence="10">Catalyzes the synthesis of alpha-ribazole-5'-phosphate from nicotinate mononucleotide (NAMN) and 5,6-dimethylbenzimidazole (DMB).</text>
</comment>
<keyword evidence="5 10" id="KW-0169">Cobalamin biosynthesis</keyword>
<dbReference type="RefSeq" id="WP_223911556.1">
    <property type="nucleotide sequence ID" value="NZ_AP024238.1"/>
</dbReference>
<evidence type="ECO:0000256" key="9">
    <source>
        <dbReference type="ARBA" id="ARBA00047340"/>
    </source>
</evidence>
<comment type="catalytic activity">
    <reaction evidence="9 10">
        <text>5,6-dimethylbenzimidazole + nicotinate beta-D-ribonucleotide = alpha-ribazole 5'-phosphate + nicotinate + H(+)</text>
        <dbReference type="Rhea" id="RHEA:11196"/>
        <dbReference type="ChEBI" id="CHEBI:15378"/>
        <dbReference type="ChEBI" id="CHEBI:15890"/>
        <dbReference type="ChEBI" id="CHEBI:32544"/>
        <dbReference type="ChEBI" id="CHEBI:57502"/>
        <dbReference type="ChEBI" id="CHEBI:57918"/>
        <dbReference type="EC" id="2.4.2.21"/>
    </reaction>
</comment>
<evidence type="ECO:0000256" key="2">
    <source>
        <dbReference type="ARBA" id="ARBA00007110"/>
    </source>
</evidence>
<dbReference type="HAMAP" id="MF_00230">
    <property type="entry name" value="CobT"/>
    <property type="match status" value="1"/>
</dbReference>
<protein>
    <recommendedName>
        <fullName evidence="4 10">Nicotinate-nucleotide--dimethylbenzimidazole phosphoribosyltransferase</fullName>
        <shortName evidence="10">NN:DBI PRT</shortName>
        <ecNumber evidence="3 10">2.4.2.21</ecNumber>
    </recommendedName>
    <alternativeName>
        <fullName evidence="8 10">N(1)-alpha-phosphoribosyltransferase</fullName>
    </alternativeName>
</protein>
<comment type="similarity">
    <text evidence="2 10">Belongs to the CobT family.</text>
</comment>
<dbReference type="Pfam" id="PF02277">
    <property type="entry name" value="DBI_PRT"/>
    <property type="match status" value="1"/>
</dbReference>
<dbReference type="NCBIfam" id="NF000996">
    <property type="entry name" value="PRK00105.1"/>
    <property type="match status" value="1"/>
</dbReference>
<name>A0ABN6D525_9BURK</name>
<dbReference type="InterPro" id="IPR003200">
    <property type="entry name" value="Nict_dMeBzImd_PRibTrfase"/>
</dbReference>
<dbReference type="InterPro" id="IPR023195">
    <property type="entry name" value="Nict_dMeBzImd_PRibTrfase_N"/>
</dbReference>
<keyword evidence="7 10" id="KW-0808">Transferase</keyword>
<dbReference type="NCBIfam" id="TIGR03160">
    <property type="entry name" value="cobT_DBIPRT"/>
    <property type="match status" value="1"/>
</dbReference>
<dbReference type="InterPro" id="IPR036087">
    <property type="entry name" value="Nict_dMeBzImd_PRibTrfase_sf"/>
</dbReference>
<dbReference type="PANTHER" id="PTHR43463">
    <property type="entry name" value="NICOTINATE-NUCLEOTIDE--DIMETHYLBENZIMIDAZOLE PHOSPHORIBOSYLTRANSFERASE"/>
    <property type="match status" value="1"/>
</dbReference>
<evidence type="ECO:0000256" key="8">
    <source>
        <dbReference type="ARBA" id="ARBA00030686"/>
    </source>
</evidence>
<organism evidence="11 12">
    <name type="scientific">Rhodoferax lithotrophicus</name>
    <dbReference type="NCBI Taxonomy" id="2798804"/>
    <lineage>
        <taxon>Bacteria</taxon>
        <taxon>Pseudomonadati</taxon>
        <taxon>Pseudomonadota</taxon>
        <taxon>Betaproteobacteria</taxon>
        <taxon>Burkholderiales</taxon>
        <taxon>Comamonadaceae</taxon>
        <taxon>Rhodoferax</taxon>
    </lineage>
</organism>
<evidence type="ECO:0000256" key="4">
    <source>
        <dbReference type="ARBA" id="ARBA00015486"/>
    </source>
</evidence>
<evidence type="ECO:0000313" key="12">
    <source>
        <dbReference type="Proteomes" id="UP000824366"/>
    </source>
</evidence>
<keyword evidence="6 10" id="KW-0328">Glycosyltransferase</keyword>
<evidence type="ECO:0000256" key="7">
    <source>
        <dbReference type="ARBA" id="ARBA00022679"/>
    </source>
</evidence>
<proteinExistence type="inferred from homology"/>
<dbReference type="EC" id="2.4.2.21" evidence="3 10"/>
<sequence>MNTTLPVLTDISSPALTAALQDKLNNKTKPLGSLGRIEDMALQIGQILGTQNPLLDQAQMVVFAGDHGLTARGVSAFPSDVSWQMVENFLAGGAAVSVFSRLNGIALTVVDCGVKHDFLAGLPAGSQRTGLQVRKAVGAEQGTADSSVQAAMTAEQCQQALAHGVALVKELPGNALLLGEMGIGNTSAASLLLSRLAGLDIEVCTGAGTGLDAPAVQRKTAVLREVLARHPDAKAPLDALAALGGFEIATMVGAVLQAAQERRVVVVDGFIASSAVLVAHALQPLVLQRCVFAHRSGERGHEFMLQYLGVQALLDLGLRLGEGSGAALAWPLLLSSCAMLREMASFESAGVSEKSAADQAVVA</sequence>
<evidence type="ECO:0000256" key="10">
    <source>
        <dbReference type="HAMAP-Rule" id="MF_00230"/>
    </source>
</evidence>
<dbReference type="PANTHER" id="PTHR43463:SF1">
    <property type="entry name" value="NICOTINATE-NUCLEOTIDE--DIMETHYLBENZIMIDAZOLE PHOSPHORIBOSYLTRANSFERASE"/>
    <property type="match status" value="1"/>
</dbReference>
<dbReference type="CDD" id="cd02439">
    <property type="entry name" value="DMB-PRT_CobT"/>
    <property type="match status" value="1"/>
</dbReference>
<reference evidence="11 12" key="1">
    <citation type="journal article" date="2021" name="Microbiol. Spectr.">
        <title>A Single Bacterium Capable of Oxidation and Reduction of Iron at Circumneutral pH.</title>
        <authorList>
            <person name="Kato S."/>
            <person name="Ohkuma M."/>
        </authorList>
    </citation>
    <scope>NUCLEOTIDE SEQUENCE [LARGE SCALE GENOMIC DNA]</scope>
    <source>
        <strain evidence="11 12">MIZ03</strain>
    </source>
</reference>
<dbReference type="Gene3D" id="1.10.1610.10">
    <property type="match status" value="1"/>
</dbReference>
<dbReference type="Gene3D" id="3.40.50.10210">
    <property type="match status" value="1"/>
</dbReference>
<evidence type="ECO:0000256" key="1">
    <source>
        <dbReference type="ARBA" id="ARBA00005049"/>
    </source>
</evidence>
<evidence type="ECO:0000313" key="11">
    <source>
        <dbReference type="EMBL" id="BCO27084.1"/>
    </source>
</evidence>
<evidence type="ECO:0000256" key="6">
    <source>
        <dbReference type="ARBA" id="ARBA00022676"/>
    </source>
</evidence>
<dbReference type="EMBL" id="AP024238">
    <property type="protein sequence ID" value="BCO27084.1"/>
    <property type="molecule type" value="Genomic_DNA"/>
</dbReference>
<comment type="pathway">
    <text evidence="1 10">Nucleoside biosynthesis; alpha-ribazole biosynthesis; alpha-ribazole from 5,6-dimethylbenzimidazole: step 1/2.</text>
</comment>
<dbReference type="Proteomes" id="UP000824366">
    <property type="component" value="Chromosome"/>
</dbReference>
<keyword evidence="12" id="KW-1185">Reference proteome</keyword>
<accession>A0ABN6D525</accession>
<feature type="active site" description="Proton acceptor" evidence="10">
    <location>
        <position position="322"/>
    </location>
</feature>
<dbReference type="SUPFAM" id="SSF52733">
    <property type="entry name" value="Nicotinate mononucleotide:5,6-dimethylbenzimidazole phosphoribosyltransferase (CobT)"/>
    <property type="match status" value="1"/>
</dbReference>
<gene>
    <name evidence="10" type="primary">cobT</name>
    <name evidence="11" type="ORF">MIZ03_1971</name>
</gene>
<evidence type="ECO:0000256" key="5">
    <source>
        <dbReference type="ARBA" id="ARBA00022573"/>
    </source>
</evidence>
<evidence type="ECO:0000256" key="3">
    <source>
        <dbReference type="ARBA" id="ARBA00011991"/>
    </source>
</evidence>
<dbReference type="GO" id="GO:0016757">
    <property type="term" value="F:glycosyltransferase activity"/>
    <property type="evidence" value="ECO:0007669"/>
    <property type="project" value="UniProtKB-KW"/>
</dbReference>
<dbReference type="InterPro" id="IPR017846">
    <property type="entry name" value="Nict_dMeBzImd_PRibTrfase_bact"/>
</dbReference>